<gene>
    <name evidence="4" type="ORF">L207DRAFT_519026</name>
</gene>
<dbReference type="GO" id="GO:0006654">
    <property type="term" value="P:phosphatidic acid biosynthetic process"/>
    <property type="evidence" value="ECO:0007669"/>
    <property type="project" value="TreeGrafter"/>
</dbReference>
<dbReference type="STRING" id="1149755.A0A2J6R131"/>
<evidence type="ECO:0000256" key="3">
    <source>
        <dbReference type="RuleBase" id="RU000363"/>
    </source>
</evidence>
<dbReference type="Pfam" id="PF00106">
    <property type="entry name" value="adh_short"/>
    <property type="match status" value="1"/>
</dbReference>
<dbReference type="PANTHER" id="PTHR44169">
    <property type="entry name" value="NADPH-DEPENDENT 1-ACYLDIHYDROXYACETONE PHOSPHATE REDUCTASE"/>
    <property type="match status" value="1"/>
</dbReference>
<dbReference type="GO" id="GO:0005811">
    <property type="term" value="C:lipid droplet"/>
    <property type="evidence" value="ECO:0007669"/>
    <property type="project" value="TreeGrafter"/>
</dbReference>
<sequence length="298" mass="31332">MSPPLKTVLITGCSANGLGSALAHAFHTANYHIFASLRTPSKISPTLASLPHITVLPLDILSPTSIASAVSLVSAHTGGKLDVLVNNAGGAIIAPALDTNIEAGKELFDLNFWAALSMVQAFAPLLVEVKGCVVNNASVSGVLPMAFQSLYCASKAALILAGETLRLELAPLGVRTLTLMTSGTKSSFWVDFKPTPIPESSYYYGIRDYIAGLGDGRMQNDAMSAEEWAGLVVGAVTKGRTGKYWPGSMAWSVGVMVRLLPQGIIDMLLKRVVEVPGSVAEDLKKRTANIGEPAEPAK</sequence>
<dbReference type="AlphaFoldDB" id="A0A2J6R131"/>
<dbReference type="PRINTS" id="PR00081">
    <property type="entry name" value="GDHRDH"/>
</dbReference>
<reference evidence="4 5" key="1">
    <citation type="submission" date="2016-04" db="EMBL/GenBank/DDBJ databases">
        <title>A degradative enzymes factory behind the ericoid mycorrhizal symbiosis.</title>
        <authorList>
            <consortium name="DOE Joint Genome Institute"/>
            <person name="Martino E."/>
            <person name="Morin E."/>
            <person name="Grelet G."/>
            <person name="Kuo A."/>
            <person name="Kohler A."/>
            <person name="Daghino S."/>
            <person name="Barry K."/>
            <person name="Choi C."/>
            <person name="Cichocki N."/>
            <person name="Clum A."/>
            <person name="Copeland A."/>
            <person name="Hainaut M."/>
            <person name="Haridas S."/>
            <person name="Labutti K."/>
            <person name="Lindquist E."/>
            <person name="Lipzen A."/>
            <person name="Khouja H.-R."/>
            <person name="Murat C."/>
            <person name="Ohm R."/>
            <person name="Olson A."/>
            <person name="Spatafora J."/>
            <person name="Veneault-Fourrey C."/>
            <person name="Henrissat B."/>
            <person name="Grigoriev I."/>
            <person name="Martin F."/>
            <person name="Perotto S."/>
        </authorList>
    </citation>
    <scope>NUCLEOTIDE SEQUENCE [LARGE SCALE GENOMIC DNA]</scope>
    <source>
        <strain evidence="4 5">F</strain>
    </source>
</reference>
<dbReference type="PANTHER" id="PTHR44169:SF6">
    <property type="entry name" value="NADPH-DEPENDENT 1-ACYLDIHYDROXYACETONE PHOSPHATE REDUCTASE"/>
    <property type="match status" value="1"/>
</dbReference>
<dbReference type="Gene3D" id="3.40.50.720">
    <property type="entry name" value="NAD(P)-binding Rossmann-like Domain"/>
    <property type="match status" value="1"/>
</dbReference>
<evidence type="ECO:0000256" key="1">
    <source>
        <dbReference type="ARBA" id="ARBA00006484"/>
    </source>
</evidence>
<name>A0A2J6R131_HYAVF</name>
<evidence type="ECO:0000313" key="5">
    <source>
        <dbReference type="Proteomes" id="UP000235786"/>
    </source>
</evidence>
<dbReference type="InterPro" id="IPR036291">
    <property type="entry name" value="NAD(P)-bd_dom_sf"/>
</dbReference>
<keyword evidence="2" id="KW-0560">Oxidoreductase</keyword>
<protein>
    <submittedName>
        <fullName evidence="4">Short-chain dehydrogenase/reductase</fullName>
    </submittedName>
</protein>
<organism evidence="4 5">
    <name type="scientific">Hyaloscypha variabilis (strain UAMH 11265 / GT02V1 / F)</name>
    <name type="common">Meliniomyces variabilis</name>
    <dbReference type="NCBI Taxonomy" id="1149755"/>
    <lineage>
        <taxon>Eukaryota</taxon>
        <taxon>Fungi</taxon>
        <taxon>Dikarya</taxon>
        <taxon>Ascomycota</taxon>
        <taxon>Pezizomycotina</taxon>
        <taxon>Leotiomycetes</taxon>
        <taxon>Helotiales</taxon>
        <taxon>Hyaloscyphaceae</taxon>
        <taxon>Hyaloscypha</taxon>
        <taxon>Hyaloscypha variabilis</taxon>
    </lineage>
</organism>
<dbReference type="GO" id="GO:0019433">
    <property type="term" value="P:triglyceride catabolic process"/>
    <property type="evidence" value="ECO:0007669"/>
    <property type="project" value="TreeGrafter"/>
</dbReference>
<comment type="similarity">
    <text evidence="1 3">Belongs to the short-chain dehydrogenases/reductases (SDR) family.</text>
</comment>
<evidence type="ECO:0000256" key="2">
    <source>
        <dbReference type="ARBA" id="ARBA00023002"/>
    </source>
</evidence>
<dbReference type="SUPFAM" id="SSF51735">
    <property type="entry name" value="NAD(P)-binding Rossmann-fold domains"/>
    <property type="match status" value="1"/>
</dbReference>
<evidence type="ECO:0000313" key="4">
    <source>
        <dbReference type="EMBL" id="PMD32221.1"/>
    </source>
</evidence>
<dbReference type="GO" id="GO:0004806">
    <property type="term" value="F:triacylglycerol lipase activity"/>
    <property type="evidence" value="ECO:0007669"/>
    <property type="project" value="TreeGrafter"/>
</dbReference>
<dbReference type="GO" id="GO:0000140">
    <property type="term" value="F:acylglycerone-phosphate reductase (NADP+) activity"/>
    <property type="evidence" value="ECO:0007669"/>
    <property type="project" value="TreeGrafter"/>
</dbReference>
<dbReference type="Proteomes" id="UP000235786">
    <property type="component" value="Unassembled WGS sequence"/>
</dbReference>
<dbReference type="GO" id="GO:0005783">
    <property type="term" value="C:endoplasmic reticulum"/>
    <property type="evidence" value="ECO:0007669"/>
    <property type="project" value="TreeGrafter"/>
</dbReference>
<dbReference type="EMBL" id="KZ613960">
    <property type="protein sequence ID" value="PMD32221.1"/>
    <property type="molecule type" value="Genomic_DNA"/>
</dbReference>
<dbReference type="OrthoDB" id="2102561at2759"/>
<keyword evidence="5" id="KW-1185">Reference proteome</keyword>
<proteinExistence type="inferred from homology"/>
<dbReference type="PRINTS" id="PR00080">
    <property type="entry name" value="SDRFAMILY"/>
</dbReference>
<accession>A0A2J6R131</accession>
<dbReference type="InterPro" id="IPR002347">
    <property type="entry name" value="SDR_fam"/>
</dbReference>